<keyword evidence="1" id="KW-0472">Membrane</keyword>
<gene>
    <name evidence="2" type="ORF">GGR12_000325</name>
</gene>
<comment type="caution">
    <text evidence="2">The sequence shown here is derived from an EMBL/GenBank/DDBJ whole genome shotgun (WGS) entry which is preliminary data.</text>
</comment>
<evidence type="ECO:0000313" key="3">
    <source>
        <dbReference type="Proteomes" id="UP000529946"/>
    </source>
</evidence>
<accession>A0A7W6JAD8</accession>
<feature type="transmembrane region" description="Helical" evidence="1">
    <location>
        <begin position="34"/>
        <end position="57"/>
    </location>
</feature>
<dbReference type="EMBL" id="JACIDM010000001">
    <property type="protein sequence ID" value="MBB4081486.1"/>
    <property type="molecule type" value="Genomic_DNA"/>
</dbReference>
<evidence type="ECO:0000313" key="2">
    <source>
        <dbReference type="EMBL" id="MBB4081486.1"/>
    </source>
</evidence>
<proteinExistence type="predicted"/>
<dbReference type="Proteomes" id="UP000529946">
    <property type="component" value="Unassembled WGS sequence"/>
</dbReference>
<protein>
    <submittedName>
        <fullName evidence="2">Uncharacterized protein</fullName>
    </submittedName>
</protein>
<dbReference type="AlphaFoldDB" id="A0A7W6JAD8"/>
<keyword evidence="1" id="KW-0812">Transmembrane</keyword>
<organism evidence="2 3">
    <name type="scientific">Brevundimonas lenta</name>
    <dbReference type="NCBI Taxonomy" id="424796"/>
    <lineage>
        <taxon>Bacteria</taxon>
        <taxon>Pseudomonadati</taxon>
        <taxon>Pseudomonadota</taxon>
        <taxon>Alphaproteobacteria</taxon>
        <taxon>Caulobacterales</taxon>
        <taxon>Caulobacteraceae</taxon>
        <taxon>Brevundimonas</taxon>
    </lineage>
</organism>
<keyword evidence="3" id="KW-1185">Reference proteome</keyword>
<name>A0A7W6JAD8_9CAUL</name>
<reference evidence="2 3" key="1">
    <citation type="submission" date="2020-08" db="EMBL/GenBank/DDBJ databases">
        <title>Genomic Encyclopedia of Type Strains, Phase IV (KMG-IV): sequencing the most valuable type-strain genomes for metagenomic binning, comparative biology and taxonomic classification.</title>
        <authorList>
            <person name="Goeker M."/>
        </authorList>
    </citation>
    <scope>NUCLEOTIDE SEQUENCE [LARGE SCALE GENOMIC DNA]</scope>
    <source>
        <strain evidence="2 3">DSM 23960</strain>
    </source>
</reference>
<feature type="transmembrane region" description="Helical" evidence="1">
    <location>
        <begin position="6"/>
        <end position="27"/>
    </location>
</feature>
<keyword evidence="1" id="KW-1133">Transmembrane helix</keyword>
<sequence>MGTMSVGHWVIVMLIGLAPMLPMALFLRKAGYSPFWALLWILPIINVIAFVLFAFLASRGPRAPSGSPSVDA</sequence>
<evidence type="ECO:0000256" key="1">
    <source>
        <dbReference type="SAM" id="Phobius"/>
    </source>
</evidence>